<evidence type="ECO:0000313" key="2">
    <source>
        <dbReference type="EMBL" id="MBX7291928.1"/>
    </source>
</evidence>
<keyword evidence="1" id="KW-1133">Transmembrane helix</keyword>
<keyword evidence="1" id="KW-0812">Transmembrane</keyword>
<dbReference type="RefSeq" id="WP_021874734.1">
    <property type="nucleotide sequence ID" value="NZ_JAIFTX010000052.1"/>
</dbReference>
<feature type="transmembrane region" description="Helical" evidence="1">
    <location>
        <begin position="281"/>
        <end position="301"/>
    </location>
</feature>
<reference evidence="2 3" key="1">
    <citation type="submission" date="2021-08" db="EMBL/GenBank/DDBJ databases">
        <title>Genome sequence analysis of Clostridium chauvoei strains of European origin and evaluation of typing options for outbreak investigations.</title>
        <authorList>
            <person name="Abdel-Glil M."/>
            <person name="Thomas P."/>
            <person name="Seyboldt C."/>
        </authorList>
    </citation>
    <scope>NUCLEOTIDE SEQUENCE [LARGE SCALE GENOMIC DNA]</scope>
    <source>
        <strain evidence="2 3">S0260-09</strain>
    </source>
</reference>
<gene>
    <name evidence="2" type="ORF">K4H94_13175</name>
</gene>
<dbReference type="Proteomes" id="UP000775179">
    <property type="component" value="Unassembled WGS sequence"/>
</dbReference>
<organism evidence="2 3">
    <name type="scientific">Clostridium chauvoei</name>
    <dbReference type="NCBI Taxonomy" id="46867"/>
    <lineage>
        <taxon>Bacteria</taxon>
        <taxon>Bacillati</taxon>
        <taxon>Bacillota</taxon>
        <taxon>Clostridia</taxon>
        <taxon>Eubacteriales</taxon>
        <taxon>Clostridiaceae</taxon>
        <taxon>Clostridium</taxon>
    </lineage>
</organism>
<accession>A0ABD4RKS3</accession>
<name>A0ABD4RKS3_9CLOT</name>
<proteinExistence type="predicted"/>
<dbReference type="AlphaFoldDB" id="A0ABD4RKS3"/>
<protein>
    <submittedName>
        <fullName evidence="2">ABC transporter permease</fullName>
    </submittedName>
</protein>
<evidence type="ECO:0000313" key="3">
    <source>
        <dbReference type="Proteomes" id="UP000775179"/>
    </source>
</evidence>
<evidence type="ECO:0000256" key="1">
    <source>
        <dbReference type="SAM" id="Phobius"/>
    </source>
</evidence>
<feature type="transmembrane region" description="Helical" evidence="1">
    <location>
        <begin position="15"/>
        <end position="35"/>
    </location>
</feature>
<feature type="transmembrane region" description="Helical" evidence="1">
    <location>
        <begin position="322"/>
        <end position="341"/>
    </location>
</feature>
<comment type="caution">
    <text evidence="2">The sequence shown here is derived from an EMBL/GenBank/DDBJ whole genome shotgun (WGS) entry which is preliminary data.</text>
</comment>
<dbReference type="EMBL" id="JAIFTX010000052">
    <property type="protein sequence ID" value="MBX7291928.1"/>
    <property type="molecule type" value="Genomic_DNA"/>
</dbReference>
<sequence>MMKDKLFFTFRKDKVINIILIIQLTLSIFCIYNFLTTFFFKTEYTKLYNSSYDIENGIIIKFTPANISGQNVNPLPILKSLEKNNIKGGIMLEMPDEKYSIPLKTLNISPKLLMNREEYIFGDNTAILPIKMNYTSLNRHSDKINGQIEENMWKIEGNTIPVVVGVNFSNKFKIGDIIKFNGNDFHIIGVMSESILYQTHYDSILTAKDTSGKFIIPIEDKDYTSSYNNDPIIISNSDITSVETALKDFSNLFEIRNYGEDYEWFSKEIKYDLFKKNIRTLILMLATIGSLFITLLIKILSSKDRFGILYSLGFKQKEINNIFILEFSPILYIIIITSFILTNTVGKFSFRRFLVQNKVCYWGVSISIVILLIIICFKFIFNKINKLSPKEMMEDFNK</sequence>
<dbReference type="KEGG" id="cchv:BTM20_02620"/>
<feature type="transmembrane region" description="Helical" evidence="1">
    <location>
        <begin position="361"/>
        <end position="381"/>
    </location>
</feature>
<keyword evidence="1" id="KW-0472">Membrane</keyword>